<evidence type="ECO:0000313" key="2">
    <source>
        <dbReference type="Proteomes" id="UP000642910"/>
    </source>
</evidence>
<organism evidence="1 2">
    <name type="scientific">Alicyclobacillus mali</name>
    <name type="common">ex Roth et al. 2021</name>
    <dbReference type="NCBI Taxonomy" id="1123961"/>
    <lineage>
        <taxon>Bacteria</taxon>
        <taxon>Bacillati</taxon>
        <taxon>Bacillota</taxon>
        <taxon>Bacilli</taxon>
        <taxon>Bacillales</taxon>
        <taxon>Alicyclobacillaceae</taxon>
        <taxon>Alicyclobacillus</taxon>
    </lineage>
</organism>
<dbReference type="EMBL" id="JADPKZ010000025">
    <property type="protein sequence ID" value="MBF8376741.1"/>
    <property type="molecule type" value="Genomic_DNA"/>
</dbReference>
<proteinExistence type="predicted"/>
<dbReference type="InterPro" id="IPR015943">
    <property type="entry name" value="WD40/YVTN_repeat-like_dom_sf"/>
</dbReference>
<keyword evidence="2" id="KW-1185">Reference proteome</keyword>
<protein>
    <recommendedName>
        <fullName evidence="3">DUF5050 domain-containing protein</fullName>
    </recommendedName>
</protein>
<dbReference type="RefSeq" id="WP_195867011.1">
    <property type="nucleotide sequence ID" value="NZ_JADPKZ010000025.1"/>
</dbReference>
<evidence type="ECO:0000313" key="1">
    <source>
        <dbReference type="EMBL" id="MBF8376741.1"/>
    </source>
</evidence>
<dbReference type="Gene3D" id="2.130.10.10">
    <property type="entry name" value="YVTN repeat-like/Quinoprotein amine dehydrogenase"/>
    <property type="match status" value="1"/>
</dbReference>
<dbReference type="Proteomes" id="UP000642910">
    <property type="component" value="Unassembled WGS sequence"/>
</dbReference>
<gene>
    <name evidence="1" type="ORF">IW967_02465</name>
</gene>
<name>A0ABS0F0D9_9BACL</name>
<evidence type="ECO:0008006" key="3">
    <source>
        <dbReference type="Google" id="ProtNLM"/>
    </source>
</evidence>
<accession>A0ABS0F0D9</accession>
<dbReference type="SUPFAM" id="SSF82171">
    <property type="entry name" value="DPP6 N-terminal domain-like"/>
    <property type="match status" value="1"/>
</dbReference>
<reference evidence="1 2" key="1">
    <citation type="submission" date="2020-11" db="EMBL/GenBank/DDBJ databases">
        <title>Genomic insight of Alicyclobacillus mali FL 18 reveals a new arsenic-resistant strain, with potential in environmental biotechnology.</title>
        <authorList>
            <person name="Fiorentino G."/>
            <person name="Gallo G."/>
            <person name="Aulitto M."/>
        </authorList>
    </citation>
    <scope>NUCLEOTIDE SEQUENCE [LARGE SCALE GENOMIC DNA]</scope>
    <source>
        <strain evidence="1 2">FL 18</strain>
    </source>
</reference>
<sequence>MANRVWPKLVGIAAVITALQLPLFYHYNRLLGSSANAVDNITVSPAQEQAEQKEIAALKQQYRFVTVSADGQYAAYLDSKNVLHVMDLASKQELCAANNPYTVQYVEWIEDERLFVGEEVQPGDLELKTVDVPSGVQTIVTRFEGLPSNASFTKITFSTYTNDIYILINSGESSSLYHIGTMSNVSLVPTGGRYIKNIAITQTGSKLYFEDYADGSFNVLSLDDQGTIRLIKRDAALVAVVGNTLYYGDINSQGLVTSVYRYDASTGASTLVKTLATPTLAANIEVTDSGAVQVNAPT</sequence>
<comment type="caution">
    <text evidence="1">The sequence shown here is derived from an EMBL/GenBank/DDBJ whole genome shotgun (WGS) entry which is preliminary data.</text>
</comment>